<protein>
    <submittedName>
        <fullName evidence="1">Uncharacterized protein</fullName>
    </submittedName>
</protein>
<evidence type="ECO:0000313" key="1">
    <source>
        <dbReference type="EMBL" id="EHP83573.1"/>
    </source>
</evidence>
<dbReference type="Proteomes" id="UP000004382">
    <property type="component" value="Unassembled WGS sequence"/>
</dbReference>
<organism evidence="1 2">
    <name type="scientific">Methylorubrum extorquens DSM 13060</name>
    <dbReference type="NCBI Taxonomy" id="882800"/>
    <lineage>
        <taxon>Bacteria</taxon>
        <taxon>Pseudomonadati</taxon>
        <taxon>Pseudomonadota</taxon>
        <taxon>Alphaproteobacteria</taxon>
        <taxon>Hyphomicrobiales</taxon>
        <taxon>Methylobacteriaceae</taxon>
        <taxon>Methylorubrum</taxon>
    </lineage>
</organism>
<dbReference type="RefSeq" id="WP_003606648.1">
    <property type="nucleotide sequence ID" value="NZ_AGJK01000367.1"/>
</dbReference>
<dbReference type="EMBL" id="AGJK01000367">
    <property type="protein sequence ID" value="EHP83573.1"/>
    <property type="molecule type" value="Genomic_DNA"/>
</dbReference>
<evidence type="ECO:0000313" key="2">
    <source>
        <dbReference type="Proteomes" id="UP000004382"/>
    </source>
</evidence>
<dbReference type="AlphaFoldDB" id="H1KU21"/>
<dbReference type="PATRIC" id="fig|882800.3.peg.5904"/>
<comment type="caution">
    <text evidence="1">The sequence shown here is derived from an EMBL/GenBank/DDBJ whole genome shotgun (WGS) entry which is preliminary data.</text>
</comment>
<sequence length="66" mass="7114">MDDNHPGDRVFEWLSRSPESVIAEIIPEGSPVGSNQDQRHAAVKNSIEAAVTGRPRFTVVPDDGSA</sequence>
<proteinExistence type="predicted"/>
<reference evidence="1 2" key="1">
    <citation type="submission" date="2011-09" db="EMBL/GenBank/DDBJ databases">
        <title>The draft genome of Methylobacterium extorquens DSM 13060.</title>
        <authorList>
            <consortium name="US DOE Joint Genome Institute (JGI-PGF)"/>
            <person name="Lucas S."/>
            <person name="Han J."/>
            <person name="Lapidus A."/>
            <person name="Cheng J.-F."/>
            <person name="Goodwin L."/>
            <person name="Pitluck S."/>
            <person name="Peters L."/>
            <person name="Land M.L."/>
            <person name="Hauser L."/>
            <person name="Koskimaki J."/>
            <person name="Halonen O."/>
            <person name="Pirttila A."/>
            <person name="Frank C."/>
            <person name="Woyke T.J."/>
        </authorList>
    </citation>
    <scope>NUCLEOTIDE SEQUENCE [LARGE SCALE GENOMIC DNA]</scope>
    <source>
        <strain evidence="1 2">DSM 13060</strain>
    </source>
</reference>
<accession>H1KU21</accession>
<gene>
    <name evidence="1" type="ORF">MetexDRAFT_6134</name>
</gene>
<name>H1KU21_METEX</name>